<feature type="domain" description="NADPH-dependent FMN reductase-like" evidence="1">
    <location>
        <begin position="1"/>
        <end position="140"/>
    </location>
</feature>
<dbReference type="InterPro" id="IPR005025">
    <property type="entry name" value="FMN_Rdtase-like_dom"/>
</dbReference>
<gene>
    <name evidence="2" type="ORF">GJV77_10250</name>
</gene>
<name>A0A7K1GN22_9FLAO</name>
<sequence>MKITAFAASNSSTSINGQLVELATKYFPNDQINLLDLNDFEMPIYSEDRNKQGVPSQATAFNQAISESDALIISLAEHNGSFTTAFKNIFDWASREDMKVFKDKPMLLLSTSPGARGASGVLQQAQSIFPYFGGNIIASYSLGQFYDNFKDAEIINPEQKALLTQTIQNFKDHL</sequence>
<dbReference type="GO" id="GO:0016491">
    <property type="term" value="F:oxidoreductase activity"/>
    <property type="evidence" value="ECO:0007669"/>
    <property type="project" value="InterPro"/>
</dbReference>
<dbReference type="InterPro" id="IPR029039">
    <property type="entry name" value="Flavoprotein-like_sf"/>
</dbReference>
<dbReference type="OrthoDB" id="5767802at2"/>
<accession>A0A7K1GN22</accession>
<dbReference type="EMBL" id="WMJY01000022">
    <property type="protein sequence ID" value="MTH30277.1"/>
    <property type="molecule type" value="Genomic_DNA"/>
</dbReference>
<dbReference type="Proteomes" id="UP000488936">
    <property type="component" value="Unassembled WGS sequence"/>
</dbReference>
<organism evidence="2 3">
    <name type="scientific">Myroides pelagicus</name>
    <dbReference type="NCBI Taxonomy" id="270914"/>
    <lineage>
        <taxon>Bacteria</taxon>
        <taxon>Pseudomonadati</taxon>
        <taxon>Bacteroidota</taxon>
        <taxon>Flavobacteriia</taxon>
        <taxon>Flavobacteriales</taxon>
        <taxon>Flavobacteriaceae</taxon>
        <taxon>Myroides</taxon>
    </lineage>
</organism>
<protein>
    <submittedName>
        <fullName evidence="2">NADPH-dependent FMN reductase</fullName>
    </submittedName>
</protein>
<dbReference type="PANTHER" id="PTHR30543:SF21">
    <property type="entry name" value="NAD(P)H-DEPENDENT FMN REDUCTASE LOT6"/>
    <property type="match status" value="1"/>
</dbReference>
<dbReference type="GO" id="GO:0010181">
    <property type="term" value="F:FMN binding"/>
    <property type="evidence" value="ECO:0007669"/>
    <property type="project" value="TreeGrafter"/>
</dbReference>
<comment type="caution">
    <text evidence="2">The sequence shown here is derived from an EMBL/GenBank/DDBJ whole genome shotgun (WGS) entry which is preliminary data.</text>
</comment>
<dbReference type="Pfam" id="PF03358">
    <property type="entry name" value="FMN_red"/>
    <property type="match status" value="1"/>
</dbReference>
<reference evidence="2 3" key="1">
    <citation type="journal article" date="2006" name="Int. J. Syst. Evol. Microbiol.">
        <title>Myroides pelagicus sp. nov., isolated from seawater in Thailand.</title>
        <authorList>
            <person name="Yoon J."/>
            <person name="Maneerat S."/>
            <person name="Kawai F."/>
            <person name="Yokota A."/>
        </authorList>
    </citation>
    <scope>NUCLEOTIDE SEQUENCE [LARGE SCALE GENOMIC DNA]</scope>
    <source>
        <strain evidence="2 3">SM1T</strain>
    </source>
</reference>
<dbReference type="GO" id="GO:0005829">
    <property type="term" value="C:cytosol"/>
    <property type="evidence" value="ECO:0007669"/>
    <property type="project" value="TreeGrafter"/>
</dbReference>
<dbReference type="Gene3D" id="3.40.50.360">
    <property type="match status" value="1"/>
</dbReference>
<evidence type="ECO:0000313" key="2">
    <source>
        <dbReference type="EMBL" id="MTH30277.1"/>
    </source>
</evidence>
<dbReference type="AlphaFoldDB" id="A0A7K1GN22"/>
<keyword evidence="3" id="KW-1185">Reference proteome</keyword>
<dbReference type="RefSeq" id="WP_155036263.1">
    <property type="nucleotide sequence ID" value="NZ_JAYMMG010000006.1"/>
</dbReference>
<dbReference type="SUPFAM" id="SSF52218">
    <property type="entry name" value="Flavoproteins"/>
    <property type="match status" value="1"/>
</dbReference>
<evidence type="ECO:0000259" key="1">
    <source>
        <dbReference type="Pfam" id="PF03358"/>
    </source>
</evidence>
<dbReference type="PANTHER" id="PTHR30543">
    <property type="entry name" value="CHROMATE REDUCTASE"/>
    <property type="match status" value="1"/>
</dbReference>
<dbReference type="InterPro" id="IPR050712">
    <property type="entry name" value="NAD(P)H-dep_reductase"/>
</dbReference>
<evidence type="ECO:0000313" key="3">
    <source>
        <dbReference type="Proteomes" id="UP000488936"/>
    </source>
</evidence>
<proteinExistence type="predicted"/>